<protein>
    <submittedName>
        <fullName evidence="2">Uncharacterized protein</fullName>
    </submittedName>
</protein>
<gene>
    <name evidence="2" type="ORF">CDAUBV1_LOCUS10107</name>
</gene>
<dbReference type="AlphaFoldDB" id="A0AAV2THT7"/>
<reference evidence="2" key="1">
    <citation type="submission" date="2024-06" db="EMBL/GenBank/DDBJ databases">
        <authorList>
            <person name="Liu X."/>
            <person name="Lenzi L."/>
            <person name="Haldenby T S."/>
            <person name="Uol C."/>
        </authorList>
    </citation>
    <scope>NUCLEOTIDE SEQUENCE</scope>
</reference>
<accession>A0AAV2THT7</accession>
<comment type="caution">
    <text evidence="2">The sequence shown here is derived from an EMBL/GenBank/DDBJ whole genome shotgun (WGS) entry which is preliminary data.</text>
</comment>
<dbReference type="EMBL" id="CAXLJL010000279">
    <property type="protein sequence ID" value="CAL5136005.1"/>
    <property type="molecule type" value="Genomic_DNA"/>
</dbReference>
<feature type="compositionally biased region" description="Basic and acidic residues" evidence="1">
    <location>
        <begin position="63"/>
        <end position="72"/>
    </location>
</feature>
<proteinExistence type="predicted"/>
<feature type="region of interest" description="Disordered" evidence="1">
    <location>
        <begin position="38"/>
        <end position="85"/>
    </location>
</feature>
<feature type="compositionally biased region" description="Basic residues" evidence="1">
    <location>
        <begin position="38"/>
        <end position="48"/>
    </location>
</feature>
<name>A0AAV2THT7_CALDB</name>
<evidence type="ECO:0000313" key="2">
    <source>
        <dbReference type="EMBL" id="CAL5136005.1"/>
    </source>
</evidence>
<evidence type="ECO:0000313" key="3">
    <source>
        <dbReference type="Proteomes" id="UP001497525"/>
    </source>
</evidence>
<organism evidence="2 3">
    <name type="scientific">Calicophoron daubneyi</name>
    <name type="common">Rumen fluke</name>
    <name type="synonym">Paramphistomum daubneyi</name>
    <dbReference type="NCBI Taxonomy" id="300641"/>
    <lineage>
        <taxon>Eukaryota</taxon>
        <taxon>Metazoa</taxon>
        <taxon>Spiralia</taxon>
        <taxon>Lophotrochozoa</taxon>
        <taxon>Platyhelminthes</taxon>
        <taxon>Trematoda</taxon>
        <taxon>Digenea</taxon>
        <taxon>Plagiorchiida</taxon>
        <taxon>Pronocephalata</taxon>
        <taxon>Paramphistomoidea</taxon>
        <taxon>Paramphistomidae</taxon>
        <taxon>Calicophoron</taxon>
    </lineage>
</organism>
<evidence type="ECO:0000256" key="1">
    <source>
        <dbReference type="SAM" id="MobiDB-lite"/>
    </source>
</evidence>
<sequence length="144" mass="16697">MKSLLKQALGEISFENRGLKRGVGNKPERKLQVLFRNRRTGQLKRLRNARYQTKKASGGSWRSMKDNRETKPPKNKKKQNRTQVVCDETLESQLRTIGKKIISSRRSVFESAPQRIQPKEPKSILFADEKLKDLSMDLRDIICS</sequence>
<dbReference type="Proteomes" id="UP001497525">
    <property type="component" value="Unassembled WGS sequence"/>
</dbReference>